<feature type="compositionally biased region" description="Polar residues" evidence="3">
    <location>
        <begin position="164"/>
        <end position="179"/>
    </location>
</feature>
<dbReference type="PROSITE" id="PS01031">
    <property type="entry name" value="SHSP"/>
    <property type="match status" value="1"/>
</dbReference>
<dbReference type="CDD" id="cd06464">
    <property type="entry name" value="ACD_sHsps-like"/>
    <property type="match status" value="1"/>
</dbReference>
<evidence type="ECO:0000259" key="6">
    <source>
        <dbReference type="PROSITE" id="PS01031"/>
    </source>
</evidence>
<keyword evidence="4" id="KW-0812">Transmembrane</keyword>
<feature type="compositionally biased region" description="Basic residues" evidence="3">
    <location>
        <begin position="396"/>
        <end position="406"/>
    </location>
</feature>
<evidence type="ECO:0000256" key="2">
    <source>
        <dbReference type="RuleBase" id="RU003616"/>
    </source>
</evidence>
<feature type="transmembrane region" description="Helical" evidence="4">
    <location>
        <begin position="185"/>
        <end position="208"/>
    </location>
</feature>
<feature type="compositionally biased region" description="Basic residues" evidence="3">
    <location>
        <begin position="440"/>
        <end position="466"/>
    </location>
</feature>
<keyword evidence="4" id="KW-0472">Membrane</keyword>
<evidence type="ECO:0000313" key="8">
    <source>
        <dbReference type="Proteomes" id="UP000326268"/>
    </source>
</evidence>
<comment type="similarity">
    <text evidence="1 2">Belongs to the small heat shock protein (HSP20) family.</text>
</comment>
<dbReference type="InterPro" id="IPR002068">
    <property type="entry name" value="A-crystallin/Hsp20_dom"/>
</dbReference>
<accession>A0A5N6ZQ92</accession>
<keyword evidence="8" id="KW-1185">Reference proteome</keyword>
<reference evidence="7 8" key="1">
    <citation type="submission" date="2019-04" db="EMBL/GenBank/DDBJ databases">
        <title>Friends and foes A comparative genomics studyof 23 Aspergillus species from section Flavi.</title>
        <authorList>
            <consortium name="DOE Joint Genome Institute"/>
            <person name="Kjaerbolling I."/>
            <person name="Vesth T."/>
            <person name="Frisvad J.C."/>
            <person name="Nybo J.L."/>
            <person name="Theobald S."/>
            <person name="Kildgaard S."/>
            <person name="Isbrandt T."/>
            <person name="Kuo A."/>
            <person name="Sato A."/>
            <person name="Lyhne E.K."/>
            <person name="Kogle M.E."/>
            <person name="Wiebenga A."/>
            <person name="Kun R.S."/>
            <person name="Lubbers R.J."/>
            <person name="Makela M.R."/>
            <person name="Barry K."/>
            <person name="Chovatia M."/>
            <person name="Clum A."/>
            <person name="Daum C."/>
            <person name="Haridas S."/>
            <person name="He G."/>
            <person name="LaButti K."/>
            <person name="Lipzen A."/>
            <person name="Mondo S."/>
            <person name="Riley R."/>
            <person name="Salamov A."/>
            <person name="Simmons B.A."/>
            <person name="Magnuson J.K."/>
            <person name="Henrissat B."/>
            <person name="Mortensen U.H."/>
            <person name="Larsen T.O."/>
            <person name="Devries R.P."/>
            <person name="Grigoriev I.V."/>
            <person name="Machida M."/>
            <person name="Baker S.E."/>
            <person name="Andersen M.R."/>
        </authorList>
    </citation>
    <scope>NUCLEOTIDE SEQUENCE [LARGE SCALE GENOMIC DNA]</scope>
    <source>
        <strain evidence="7 8">CBS 763.97</strain>
    </source>
</reference>
<keyword evidence="4" id="KW-1133">Transmembrane helix</keyword>
<organism evidence="7 8">
    <name type="scientific">Aspergillus caelatus</name>
    <dbReference type="NCBI Taxonomy" id="61420"/>
    <lineage>
        <taxon>Eukaryota</taxon>
        <taxon>Fungi</taxon>
        <taxon>Dikarya</taxon>
        <taxon>Ascomycota</taxon>
        <taxon>Pezizomycotina</taxon>
        <taxon>Eurotiomycetes</taxon>
        <taxon>Eurotiomycetidae</taxon>
        <taxon>Eurotiales</taxon>
        <taxon>Aspergillaceae</taxon>
        <taxon>Aspergillus</taxon>
        <taxon>Aspergillus subgen. Circumdati</taxon>
    </lineage>
</organism>
<gene>
    <name evidence="7" type="ORF">BDV27DRAFT_149832</name>
</gene>
<dbReference type="RefSeq" id="XP_031922217.1">
    <property type="nucleotide sequence ID" value="XM_032071129.1"/>
</dbReference>
<feature type="region of interest" description="Disordered" evidence="3">
    <location>
        <begin position="627"/>
        <end position="666"/>
    </location>
</feature>
<dbReference type="EMBL" id="ML737844">
    <property type="protein sequence ID" value="KAE8359136.1"/>
    <property type="molecule type" value="Genomic_DNA"/>
</dbReference>
<dbReference type="Pfam" id="PF00011">
    <property type="entry name" value="HSP20"/>
    <property type="match status" value="1"/>
</dbReference>
<feature type="signal peptide" evidence="5">
    <location>
        <begin position="1"/>
        <end position="26"/>
    </location>
</feature>
<feature type="compositionally biased region" description="Low complexity" evidence="3">
    <location>
        <begin position="135"/>
        <end position="163"/>
    </location>
</feature>
<dbReference type="SUPFAM" id="SSF49764">
    <property type="entry name" value="HSP20-like chaperones"/>
    <property type="match status" value="1"/>
</dbReference>
<feature type="region of interest" description="Disordered" evidence="3">
    <location>
        <begin position="370"/>
        <end position="489"/>
    </location>
</feature>
<feature type="compositionally biased region" description="Acidic residues" evidence="3">
    <location>
        <begin position="639"/>
        <end position="656"/>
    </location>
</feature>
<feature type="region of interest" description="Disordered" evidence="3">
    <location>
        <begin position="134"/>
        <end position="179"/>
    </location>
</feature>
<feature type="chain" id="PRO_5024828238" description="SHSP domain-containing protein" evidence="5">
    <location>
        <begin position="27"/>
        <end position="666"/>
    </location>
</feature>
<evidence type="ECO:0000256" key="3">
    <source>
        <dbReference type="SAM" id="MobiDB-lite"/>
    </source>
</evidence>
<name>A0A5N6ZQ92_9EURO</name>
<feature type="compositionally biased region" description="Basic and acidic residues" evidence="3">
    <location>
        <begin position="657"/>
        <end position="666"/>
    </location>
</feature>
<dbReference type="InterPro" id="IPR008978">
    <property type="entry name" value="HSP20-like_chaperone"/>
</dbReference>
<dbReference type="Proteomes" id="UP000326268">
    <property type="component" value="Unassembled WGS sequence"/>
</dbReference>
<keyword evidence="5" id="KW-0732">Signal</keyword>
<evidence type="ECO:0000256" key="5">
    <source>
        <dbReference type="SAM" id="SignalP"/>
    </source>
</evidence>
<dbReference type="Gene3D" id="2.60.40.790">
    <property type="match status" value="1"/>
</dbReference>
<feature type="domain" description="SHSP" evidence="6">
    <location>
        <begin position="506"/>
        <end position="625"/>
    </location>
</feature>
<dbReference type="GeneID" id="43655575"/>
<protein>
    <recommendedName>
        <fullName evidence="6">SHSP domain-containing protein</fullName>
    </recommendedName>
</protein>
<proteinExistence type="inferred from homology"/>
<dbReference type="AlphaFoldDB" id="A0A5N6ZQ92"/>
<feature type="compositionally biased region" description="Basic and acidic residues" evidence="3">
    <location>
        <begin position="407"/>
        <end position="431"/>
    </location>
</feature>
<evidence type="ECO:0000256" key="4">
    <source>
        <dbReference type="SAM" id="Phobius"/>
    </source>
</evidence>
<dbReference type="OrthoDB" id="5511210at2759"/>
<evidence type="ECO:0000313" key="7">
    <source>
        <dbReference type="EMBL" id="KAE8359136.1"/>
    </source>
</evidence>
<sequence>MAPQLLRGPVTSLLIALILWIEGVSAENFTFPTEFGSRFIVGDQVNVTWDVVTPRISLYEYCGREQWIIAQNVVNKYSYVLIANRDIYKESGCYFVLESLNSLGKPDGQDNVTSVVFGVAKRYHDDPSPTSYHFASTSASSLTGTSTPTTTSSTESAGAVTATDVSAATPSAEHSSGGLSSAAKIGIGLGIPLGFLLVALGVGLFHFIRRRKRLRGNSPEASEPVWHPDGTTPLPGGFIDGGNTTKNVRGSHTDTIISELSSENYRTRDERQTTEVNELMDQSKHTIIRLKLANMKYSCHFHQPPQTWEMDVSMLEDHPFFAHHHPPRYEDLFEKRHGKHFKGKMHKPWKGMKDIGDDEFPEMPRFGFGGRGGRGGRHHPHHPHHHHPYAFGFAGHHGHGKFHPHPHGHDSDHELEPEHGFNPWTKHDRPGPGHPGQSGFHHHHPHHKRSGPGPHFHSRGKFHHQGRGGPGHGRGLGKRHGKGKDFHHFDKFHHTHPLIRAHHHSRDTASFTPPVDVFVTATQTIVHASLPGAQKSDLSVGYDASRSMLRIAGVVHRPGVDEELYRTLLVGERGRHLGAFDREVPVSHGAMVEGIQSRLEDGVLKVVLPRVEGEEGQHGNEVEVEMVNAEKELSTPDGSDTEGEEEEECEIEDETAEKEFVQVDIQ</sequence>
<evidence type="ECO:0000256" key="1">
    <source>
        <dbReference type="PROSITE-ProRule" id="PRU00285"/>
    </source>
</evidence>
<feature type="compositionally biased region" description="Basic residues" evidence="3">
    <location>
        <begin position="374"/>
        <end position="388"/>
    </location>
</feature>